<evidence type="ECO:0000313" key="8">
    <source>
        <dbReference type="EMBL" id="WYJ91823.1"/>
    </source>
</evidence>
<dbReference type="Pfam" id="PF00589">
    <property type="entry name" value="Phage_integrase"/>
    <property type="match status" value="1"/>
</dbReference>
<dbReference type="GO" id="GO:0006310">
    <property type="term" value="P:DNA recombination"/>
    <property type="evidence" value="ECO:0007669"/>
    <property type="project" value="UniProtKB-KW"/>
</dbReference>
<keyword evidence="9" id="KW-1185">Reference proteome</keyword>
<reference evidence="8" key="2">
    <citation type="submission" date="2024-03" db="EMBL/GenBank/DDBJ databases">
        <title>The Genome Sequence of Enterococcus sp. DIV0242b.</title>
        <authorList>
            <consortium name="The Broad Institute Genomics Platform"/>
            <consortium name="The Broad Institute Microbial Omics Core"/>
            <consortium name="The Broad Institute Genomic Center for Infectious Diseases"/>
            <person name="Earl A."/>
            <person name="Manson A."/>
            <person name="Gilmore M."/>
            <person name="Schwartman J."/>
            <person name="Shea T."/>
            <person name="Abouelleil A."/>
            <person name="Cao P."/>
            <person name="Chapman S."/>
            <person name="Cusick C."/>
            <person name="Young S."/>
            <person name="Neafsey D."/>
            <person name="Nusbaum C."/>
            <person name="Birren B."/>
        </authorList>
    </citation>
    <scope>NUCLEOTIDE SEQUENCE</scope>
    <source>
        <strain evidence="8">9E7_DIV0242</strain>
    </source>
</reference>
<dbReference type="GO" id="GO:0015074">
    <property type="term" value="P:DNA integration"/>
    <property type="evidence" value="ECO:0007669"/>
    <property type="project" value="UniProtKB-KW"/>
</dbReference>
<dbReference type="PANTHER" id="PTHR30349:SF41">
    <property type="entry name" value="INTEGRASE_RECOMBINASE PROTEIN MJ0367-RELATED"/>
    <property type="match status" value="1"/>
</dbReference>
<keyword evidence="2" id="KW-0229">DNA integration</keyword>
<dbReference type="InterPro" id="IPR050090">
    <property type="entry name" value="Tyrosine_recombinase_XerCD"/>
</dbReference>
<dbReference type="PANTHER" id="PTHR30349">
    <property type="entry name" value="PHAGE INTEGRASE-RELATED"/>
    <property type="match status" value="1"/>
</dbReference>
<accession>A0AAQ3W361</accession>
<keyword evidence="4" id="KW-0233">DNA recombination</keyword>
<dbReference type="InterPro" id="IPR013762">
    <property type="entry name" value="Integrase-like_cat_sf"/>
</dbReference>
<dbReference type="GO" id="GO:0003677">
    <property type="term" value="F:DNA binding"/>
    <property type="evidence" value="ECO:0007669"/>
    <property type="project" value="UniProtKB-UniRule"/>
</dbReference>
<evidence type="ECO:0000256" key="1">
    <source>
        <dbReference type="ARBA" id="ARBA00008857"/>
    </source>
</evidence>
<dbReference type="InterPro" id="IPR044068">
    <property type="entry name" value="CB"/>
</dbReference>
<dbReference type="RefSeq" id="WP_339101763.1">
    <property type="nucleotide sequence ID" value="NZ_CP147247.1"/>
</dbReference>
<dbReference type="SUPFAM" id="SSF56349">
    <property type="entry name" value="DNA breaking-rejoining enzymes"/>
    <property type="match status" value="1"/>
</dbReference>
<keyword evidence="3 5" id="KW-0238">DNA-binding</keyword>
<evidence type="ECO:0000259" key="6">
    <source>
        <dbReference type="PROSITE" id="PS51898"/>
    </source>
</evidence>
<dbReference type="InterPro" id="IPR002104">
    <property type="entry name" value="Integrase_catalytic"/>
</dbReference>
<dbReference type="InterPro" id="IPR004107">
    <property type="entry name" value="Integrase_SAM-like_N"/>
</dbReference>
<name>A0AAQ3W361_9ENTE</name>
<dbReference type="PROSITE" id="PS51898">
    <property type="entry name" value="TYR_RECOMBINASE"/>
    <property type="match status" value="1"/>
</dbReference>
<dbReference type="Pfam" id="PF14659">
    <property type="entry name" value="Phage_int_SAM_3"/>
    <property type="match status" value="1"/>
</dbReference>
<feature type="domain" description="Core-binding (CB)" evidence="7">
    <location>
        <begin position="66"/>
        <end position="148"/>
    </location>
</feature>
<proteinExistence type="inferred from homology"/>
<gene>
    <name evidence="8" type="ORF">A5888_003591</name>
</gene>
<dbReference type="CDD" id="cd01189">
    <property type="entry name" value="INT_ICEBs1_C_like"/>
    <property type="match status" value="1"/>
</dbReference>
<reference evidence="8" key="1">
    <citation type="submission" date="2017-05" db="EMBL/GenBank/DDBJ databases">
        <authorList>
            <consortium name="The Broad Institute Genomics Platform"/>
            <consortium name="The Broad Institute Genomic Center for Infectious Diseases"/>
            <person name="Earl A."/>
            <person name="Manson A."/>
            <person name="Schwartman J."/>
            <person name="Gilmore M."/>
            <person name="Abouelleil A."/>
            <person name="Cao P."/>
            <person name="Chapman S."/>
            <person name="Cusick C."/>
            <person name="Shea T."/>
            <person name="Young S."/>
            <person name="Neafsey D."/>
            <person name="Nusbaum C."/>
            <person name="Birren B."/>
        </authorList>
    </citation>
    <scope>NUCLEOTIDE SEQUENCE</scope>
    <source>
        <strain evidence="8">9E7_DIV0242</strain>
    </source>
</reference>
<feature type="domain" description="Tyr recombinase" evidence="6">
    <location>
        <begin position="169"/>
        <end position="363"/>
    </location>
</feature>
<dbReference type="InterPro" id="IPR010998">
    <property type="entry name" value="Integrase_recombinase_N"/>
</dbReference>
<dbReference type="EMBL" id="CP147247">
    <property type="protein sequence ID" value="WYJ91823.1"/>
    <property type="molecule type" value="Genomic_DNA"/>
</dbReference>
<protein>
    <recommendedName>
        <fullName evidence="10">Tyr recombinase domain-containing protein</fullName>
    </recommendedName>
</protein>
<comment type="similarity">
    <text evidence="1">Belongs to the 'phage' integrase family.</text>
</comment>
<evidence type="ECO:0000259" key="7">
    <source>
        <dbReference type="PROSITE" id="PS51900"/>
    </source>
</evidence>
<evidence type="ECO:0000256" key="3">
    <source>
        <dbReference type="ARBA" id="ARBA00023125"/>
    </source>
</evidence>
<dbReference type="Proteomes" id="UP000195141">
    <property type="component" value="Chromosome"/>
</dbReference>
<evidence type="ECO:0000256" key="4">
    <source>
        <dbReference type="ARBA" id="ARBA00023172"/>
    </source>
</evidence>
<evidence type="ECO:0000256" key="2">
    <source>
        <dbReference type="ARBA" id="ARBA00022908"/>
    </source>
</evidence>
<evidence type="ECO:0008006" key="10">
    <source>
        <dbReference type="Google" id="ProtNLM"/>
    </source>
</evidence>
<evidence type="ECO:0000256" key="5">
    <source>
        <dbReference type="PROSITE-ProRule" id="PRU01248"/>
    </source>
</evidence>
<dbReference type="InterPro" id="IPR011010">
    <property type="entry name" value="DNA_brk_join_enz"/>
</dbReference>
<dbReference type="Gene3D" id="1.10.150.130">
    <property type="match status" value="1"/>
</dbReference>
<dbReference type="AlphaFoldDB" id="A0AAQ3W361"/>
<organism evidence="8 9">
    <name type="scientific">Candidatus Enterococcus clewellii</name>
    <dbReference type="NCBI Taxonomy" id="1834193"/>
    <lineage>
        <taxon>Bacteria</taxon>
        <taxon>Bacillati</taxon>
        <taxon>Bacillota</taxon>
        <taxon>Bacilli</taxon>
        <taxon>Lactobacillales</taxon>
        <taxon>Enterococcaceae</taxon>
        <taxon>Enterococcus</taxon>
    </lineage>
</organism>
<dbReference type="Gene3D" id="1.10.443.10">
    <property type="entry name" value="Intergrase catalytic core"/>
    <property type="match status" value="1"/>
</dbReference>
<evidence type="ECO:0000313" key="9">
    <source>
        <dbReference type="Proteomes" id="UP000195141"/>
    </source>
</evidence>
<sequence length="367" mass="42063">MSKGENIYKRKDGRWEGRYPKARKEDGSLHYGYIYGQSYRSVKKKIIERKNYYYFQKKIPLKKYSGTFADWGEYWLRNIKGNQIKPSTYTSYENKMRVHLHPYLGDKQLDKIAAKDISKTIEILSSNLGVSSVRLIYRLLNSCLEAAKGRGYISSNPCIDIELPSTCQKKVEAFPWDDQKKMLEISQKNQKYLPVLLALEAGLRIGEICGLKWEDIDFSTSVLHVRRTVQRVSSQAEGAKTELIEGSPKTIKGLRTIPLTQNLHQILSELAITQEVKSSYVIQTQNHTRMEPRIINYHFSQLKKSLGIQYGTFHALRHSFATRCIALGGNIAAVSAMLGHSSIKMTLDTYTSSFLSDQREIVNKFNN</sequence>
<dbReference type="PROSITE" id="PS51900">
    <property type="entry name" value="CB"/>
    <property type="match status" value="1"/>
</dbReference>